<dbReference type="EMBL" id="JAVFWL010000004">
    <property type="protein sequence ID" value="KAK6749434.1"/>
    <property type="molecule type" value="Genomic_DNA"/>
</dbReference>
<comment type="caution">
    <text evidence="1">The sequence shown here is derived from an EMBL/GenBank/DDBJ whole genome shotgun (WGS) entry which is preliminary data.</text>
</comment>
<name>A0ABR1DG21_NECAM</name>
<keyword evidence="2" id="KW-1185">Reference proteome</keyword>
<evidence type="ECO:0000313" key="2">
    <source>
        <dbReference type="Proteomes" id="UP001303046"/>
    </source>
</evidence>
<proteinExistence type="predicted"/>
<dbReference type="Proteomes" id="UP001303046">
    <property type="component" value="Unassembled WGS sequence"/>
</dbReference>
<sequence>MIKTANNSVLCFTYDADEKAKRQGLRKVDFHIRVQEDKYRNRSESPDPKVRFAHSHLAVRSKRRLGSIFVWRTRRLSGLITFDFTAAQGSEEDELMRKTVENKNTS</sequence>
<evidence type="ECO:0000313" key="1">
    <source>
        <dbReference type="EMBL" id="KAK6749434.1"/>
    </source>
</evidence>
<reference evidence="1 2" key="1">
    <citation type="submission" date="2023-08" db="EMBL/GenBank/DDBJ databases">
        <title>A Necator americanus chromosomal reference genome.</title>
        <authorList>
            <person name="Ilik V."/>
            <person name="Petrzelkova K.J."/>
            <person name="Pardy F."/>
            <person name="Fuh T."/>
            <person name="Niatou-Singa F.S."/>
            <person name="Gouil Q."/>
            <person name="Baker L."/>
            <person name="Ritchie M.E."/>
            <person name="Jex A.R."/>
            <person name="Gazzola D."/>
            <person name="Li H."/>
            <person name="Toshio Fujiwara R."/>
            <person name="Zhan B."/>
            <person name="Aroian R.V."/>
            <person name="Pafco B."/>
            <person name="Schwarz E.M."/>
        </authorList>
    </citation>
    <scope>NUCLEOTIDE SEQUENCE [LARGE SCALE GENOMIC DNA]</scope>
    <source>
        <strain evidence="1 2">Aroian</strain>
        <tissue evidence="1">Whole animal</tissue>
    </source>
</reference>
<gene>
    <name evidence="1" type="primary">Necator_chrIV.g15109</name>
    <name evidence="1" type="ORF">RB195_001814</name>
</gene>
<organism evidence="1 2">
    <name type="scientific">Necator americanus</name>
    <name type="common">Human hookworm</name>
    <dbReference type="NCBI Taxonomy" id="51031"/>
    <lineage>
        <taxon>Eukaryota</taxon>
        <taxon>Metazoa</taxon>
        <taxon>Ecdysozoa</taxon>
        <taxon>Nematoda</taxon>
        <taxon>Chromadorea</taxon>
        <taxon>Rhabditida</taxon>
        <taxon>Rhabditina</taxon>
        <taxon>Rhabditomorpha</taxon>
        <taxon>Strongyloidea</taxon>
        <taxon>Ancylostomatidae</taxon>
        <taxon>Bunostominae</taxon>
        <taxon>Necator</taxon>
    </lineage>
</organism>
<protein>
    <submittedName>
        <fullName evidence="1">Uncharacterized protein</fullName>
    </submittedName>
</protein>
<accession>A0ABR1DG21</accession>